<protein>
    <submittedName>
        <fullName evidence="1">Uncharacterized protein</fullName>
    </submittedName>
</protein>
<dbReference type="RefSeq" id="WP_213494912.1">
    <property type="nucleotide sequence ID" value="NZ_CP074694.1"/>
</dbReference>
<keyword evidence="2" id="KW-1185">Reference proteome</keyword>
<proteinExistence type="predicted"/>
<dbReference type="AlphaFoldDB" id="A0A8E6EU76"/>
<evidence type="ECO:0000313" key="2">
    <source>
        <dbReference type="Proteomes" id="UP000676194"/>
    </source>
</evidence>
<organism evidence="1 2">
    <name type="scientific">Telmatocola sphagniphila</name>
    <dbReference type="NCBI Taxonomy" id="1123043"/>
    <lineage>
        <taxon>Bacteria</taxon>
        <taxon>Pseudomonadati</taxon>
        <taxon>Planctomycetota</taxon>
        <taxon>Planctomycetia</taxon>
        <taxon>Gemmatales</taxon>
        <taxon>Gemmataceae</taxon>
    </lineage>
</organism>
<name>A0A8E6EU76_9BACT</name>
<dbReference type="EMBL" id="CP074694">
    <property type="protein sequence ID" value="QVL31030.1"/>
    <property type="molecule type" value="Genomic_DNA"/>
</dbReference>
<reference evidence="1" key="1">
    <citation type="submission" date="2021-05" db="EMBL/GenBank/DDBJ databases">
        <title>Complete genome sequence of the cellulolytic planctomycete Telmatocola sphagniphila SP2T and characterization of the first cellulase from planctomycetes.</title>
        <authorList>
            <person name="Rakitin A.L."/>
            <person name="Beletsky A.V."/>
            <person name="Naumoff D.G."/>
            <person name="Kulichevskaya I.S."/>
            <person name="Mardanov A.V."/>
            <person name="Ravin N.V."/>
            <person name="Dedysh S.N."/>
        </authorList>
    </citation>
    <scope>NUCLEOTIDE SEQUENCE</scope>
    <source>
        <strain evidence="1">SP2T</strain>
    </source>
</reference>
<gene>
    <name evidence="1" type="ORF">KIH39_19570</name>
</gene>
<dbReference type="Proteomes" id="UP000676194">
    <property type="component" value="Chromosome"/>
</dbReference>
<accession>A0A8E6EU76</accession>
<dbReference type="KEGG" id="tsph:KIH39_19570"/>
<evidence type="ECO:0000313" key="1">
    <source>
        <dbReference type="EMBL" id="QVL31030.1"/>
    </source>
</evidence>
<sequence length="425" mass="47476">MLWILCLLCLEPPKAILRDETTIEVRSALFYRSLEWSAQPVLKIEPSDPLAKESKSSTLPIGSSGSDHLNMIWQSSTATLAIDLNSDGKISEKERFNLTSKPIEITIQVDGKSRTLMVRLRGDDPVFCIRGFIAGEVEIAGKNYNYRLLDGDGDGCFHRVGVDRLWVDLDGDGKFDPLTEQVTVGSAMEIKGVKYILKPNAAGDRIEVTRRPDLKGEMEFVLTRTVKAKPSDVQLSLVSEWGEWIPLTDIEKVASLPAGKYRLERLSFSLSESKYNSWSYSFYNSKNDFNLTVTPGEKTKYELLPGLKLQMSVELPEKGLRTGDTVMTRPRVVADNFLSLNMCSSEKSGTIISKPSVCEIDLNELGSLVLDKTKSTIQCGQFTRMPVQVPAKWTGKKMELVVKFPTGPLAGDLIEIRDLQIREQK</sequence>